<evidence type="ECO:0000256" key="3">
    <source>
        <dbReference type="ARBA" id="ARBA00022692"/>
    </source>
</evidence>
<keyword evidence="2" id="KW-1003">Cell membrane</keyword>
<keyword evidence="3 6" id="KW-0812">Transmembrane</keyword>
<evidence type="ECO:0000256" key="5">
    <source>
        <dbReference type="ARBA" id="ARBA00023136"/>
    </source>
</evidence>
<feature type="transmembrane region" description="Helical" evidence="6">
    <location>
        <begin position="228"/>
        <end position="245"/>
    </location>
</feature>
<dbReference type="AlphaFoldDB" id="A0A6J6BFK6"/>
<proteinExistence type="predicted"/>
<keyword evidence="4 6" id="KW-1133">Transmembrane helix</keyword>
<keyword evidence="5 6" id="KW-0472">Membrane</keyword>
<comment type="subcellular location">
    <subcellularLocation>
        <location evidence="1">Cell membrane</location>
        <topology evidence="1">Multi-pass membrane protein</topology>
    </subcellularLocation>
</comment>
<feature type="transmembrane region" description="Helical" evidence="6">
    <location>
        <begin position="120"/>
        <end position="139"/>
    </location>
</feature>
<gene>
    <name evidence="7" type="ORF">UFOPK1380_00874</name>
</gene>
<feature type="transmembrane region" description="Helical" evidence="6">
    <location>
        <begin position="45"/>
        <end position="66"/>
    </location>
</feature>
<accession>A0A6J6BFK6</accession>
<name>A0A6J6BFK6_9ZZZZ</name>
<feature type="transmembrane region" description="Helical" evidence="6">
    <location>
        <begin position="178"/>
        <end position="200"/>
    </location>
</feature>
<dbReference type="InterPro" id="IPR019108">
    <property type="entry name" value="Caa3_assmbl_CtaG-rel"/>
</dbReference>
<feature type="transmembrane region" description="Helical" evidence="6">
    <location>
        <begin position="6"/>
        <end position="25"/>
    </location>
</feature>
<evidence type="ECO:0000256" key="6">
    <source>
        <dbReference type="SAM" id="Phobius"/>
    </source>
</evidence>
<dbReference type="GO" id="GO:0005886">
    <property type="term" value="C:plasma membrane"/>
    <property type="evidence" value="ECO:0007669"/>
    <property type="project" value="UniProtKB-SubCell"/>
</dbReference>
<sequence>MVALNPLWDLFFGLAFCGKLVWYYAEKPSEHGVSRLRQSLFTLGITLALILLVGPVAHAAINTFWIHMVQHVALMMLISPLIVLGSPIRIALGSHFPIVRTFISALANNPLIRQLFRPQVGFGLFLAILILTHFSPLANAGMVNANVHCFELILFLIGGFIYYLPVMEGNPTPFHVPYSFRVGSLFAMMLPETMTGFFLYSGNKLLHDIPQGTTAMAGMNDQHRGGSIMWAMGMLIDTIWIVLAARDWFNNERELAELEDEA</sequence>
<feature type="transmembrane region" description="Helical" evidence="6">
    <location>
        <begin position="72"/>
        <end position="92"/>
    </location>
</feature>
<evidence type="ECO:0000313" key="7">
    <source>
        <dbReference type="EMBL" id="CAB4537900.1"/>
    </source>
</evidence>
<protein>
    <submittedName>
        <fullName evidence="7">Unannotated protein</fullName>
    </submittedName>
</protein>
<evidence type="ECO:0000256" key="1">
    <source>
        <dbReference type="ARBA" id="ARBA00004651"/>
    </source>
</evidence>
<evidence type="ECO:0000256" key="4">
    <source>
        <dbReference type="ARBA" id="ARBA00022989"/>
    </source>
</evidence>
<feature type="transmembrane region" description="Helical" evidence="6">
    <location>
        <begin position="145"/>
        <end position="166"/>
    </location>
</feature>
<organism evidence="7">
    <name type="scientific">freshwater metagenome</name>
    <dbReference type="NCBI Taxonomy" id="449393"/>
    <lineage>
        <taxon>unclassified sequences</taxon>
        <taxon>metagenomes</taxon>
        <taxon>ecological metagenomes</taxon>
    </lineage>
</organism>
<dbReference type="Pfam" id="PF09678">
    <property type="entry name" value="Caa3_CtaG"/>
    <property type="match status" value="1"/>
</dbReference>
<evidence type="ECO:0000256" key="2">
    <source>
        <dbReference type="ARBA" id="ARBA00022475"/>
    </source>
</evidence>
<dbReference type="EMBL" id="CAEZSC010000053">
    <property type="protein sequence ID" value="CAB4537900.1"/>
    <property type="molecule type" value="Genomic_DNA"/>
</dbReference>
<reference evidence="7" key="1">
    <citation type="submission" date="2020-05" db="EMBL/GenBank/DDBJ databases">
        <authorList>
            <person name="Chiriac C."/>
            <person name="Salcher M."/>
            <person name="Ghai R."/>
            <person name="Kavagutti S V."/>
        </authorList>
    </citation>
    <scope>NUCLEOTIDE SEQUENCE</scope>
</reference>